<dbReference type="PANTHER" id="PTHR30136:SF24">
    <property type="entry name" value="HTH-TYPE TRANSCRIPTIONAL REPRESSOR ALLR"/>
    <property type="match status" value="1"/>
</dbReference>
<dbReference type="InterPro" id="IPR050707">
    <property type="entry name" value="HTH_MetabolicPath_Reg"/>
</dbReference>
<dbReference type="SMART" id="SM00346">
    <property type="entry name" value="HTH_ICLR"/>
    <property type="match status" value="1"/>
</dbReference>
<evidence type="ECO:0000313" key="7">
    <source>
        <dbReference type="Proteomes" id="UP000612956"/>
    </source>
</evidence>
<dbReference type="InterPro" id="IPR036390">
    <property type="entry name" value="WH_DNA-bd_sf"/>
</dbReference>
<evidence type="ECO:0008006" key="8">
    <source>
        <dbReference type="Google" id="ProtNLM"/>
    </source>
</evidence>
<dbReference type="GO" id="GO:0003700">
    <property type="term" value="F:DNA-binding transcription factor activity"/>
    <property type="evidence" value="ECO:0007669"/>
    <property type="project" value="TreeGrafter"/>
</dbReference>
<reference evidence="6" key="1">
    <citation type="journal article" date="2014" name="Int. J. Syst. Evol. Microbiol.">
        <title>Complete genome sequence of Corynebacterium casei LMG S-19264T (=DSM 44701T), isolated from a smear-ripened cheese.</title>
        <authorList>
            <consortium name="US DOE Joint Genome Institute (JGI-PGF)"/>
            <person name="Walter F."/>
            <person name="Albersmeier A."/>
            <person name="Kalinowski J."/>
            <person name="Ruckert C."/>
        </authorList>
    </citation>
    <scope>NUCLEOTIDE SEQUENCE</scope>
    <source>
        <strain evidence="6">CGMCC 4.7278</strain>
    </source>
</reference>
<evidence type="ECO:0000259" key="5">
    <source>
        <dbReference type="PROSITE" id="PS51078"/>
    </source>
</evidence>
<evidence type="ECO:0000313" key="6">
    <source>
        <dbReference type="EMBL" id="GGK35093.1"/>
    </source>
</evidence>
<dbReference type="Gene3D" id="1.10.10.10">
    <property type="entry name" value="Winged helix-like DNA-binding domain superfamily/Winged helix DNA-binding domain"/>
    <property type="match status" value="1"/>
</dbReference>
<dbReference type="AlphaFoldDB" id="A0A917V4C3"/>
<dbReference type="GO" id="GO:0045892">
    <property type="term" value="P:negative regulation of DNA-templated transcription"/>
    <property type="evidence" value="ECO:0007669"/>
    <property type="project" value="TreeGrafter"/>
</dbReference>
<evidence type="ECO:0000256" key="1">
    <source>
        <dbReference type="ARBA" id="ARBA00023015"/>
    </source>
</evidence>
<dbReference type="PANTHER" id="PTHR30136">
    <property type="entry name" value="HELIX-TURN-HELIX TRANSCRIPTIONAL REGULATOR, ICLR FAMILY"/>
    <property type="match status" value="1"/>
</dbReference>
<dbReference type="PROSITE" id="PS51077">
    <property type="entry name" value="HTH_ICLR"/>
    <property type="match status" value="1"/>
</dbReference>
<feature type="domain" description="IclR-ED" evidence="5">
    <location>
        <begin position="58"/>
        <end position="273"/>
    </location>
</feature>
<keyword evidence="3" id="KW-0804">Transcription</keyword>
<dbReference type="InterPro" id="IPR014757">
    <property type="entry name" value="Tscrpt_reg_IclR_C"/>
</dbReference>
<dbReference type="SUPFAM" id="SSF55781">
    <property type="entry name" value="GAF domain-like"/>
    <property type="match status" value="1"/>
</dbReference>
<sequence length="288" mass="30833">MLAILELLSRHATERLSLARIVREVDISRATAHAVLAQLTAQGWTVRDEDGCYGIGRRLLVVARRAEVAYPVRHVALPHLRALAKMVGAPAFLAEREGDAIVVTEMVGEPSASWLRVGRRLPVAPPFAREFVAWSSPAAQRDWLDEADELVRPRLTEVLTTIRDRGYSVERLVGDSGTMLEVLARLDNSTVTAPLRSQLGSAIADLITIDYLPDELTDDNPVVTVAAPVRDATGTVIAALVVCPDTRLTADALTAVGTNTSTAAATVTADLVDGPHGVGKGAQPESRT</sequence>
<keyword evidence="2" id="KW-0238">DNA-binding</keyword>
<keyword evidence="7" id="KW-1185">Reference proteome</keyword>
<feature type="domain" description="HTH iclR-type" evidence="4">
    <location>
        <begin position="1"/>
        <end position="57"/>
    </location>
</feature>
<evidence type="ECO:0000256" key="3">
    <source>
        <dbReference type="ARBA" id="ARBA00023163"/>
    </source>
</evidence>
<dbReference type="InterPro" id="IPR029016">
    <property type="entry name" value="GAF-like_dom_sf"/>
</dbReference>
<keyword evidence="1" id="KW-0805">Transcription regulation</keyword>
<dbReference type="SUPFAM" id="SSF46785">
    <property type="entry name" value="Winged helix' DNA-binding domain"/>
    <property type="match status" value="1"/>
</dbReference>
<dbReference type="InterPro" id="IPR005471">
    <property type="entry name" value="Tscrpt_reg_IclR_N"/>
</dbReference>
<evidence type="ECO:0000256" key="2">
    <source>
        <dbReference type="ARBA" id="ARBA00023125"/>
    </source>
</evidence>
<proteinExistence type="predicted"/>
<reference evidence="6" key="2">
    <citation type="submission" date="2020-09" db="EMBL/GenBank/DDBJ databases">
        <authorList>
            <person name="Sun Q."/>
            <person name="Zhou Y."/>
        </authorList>
    </citation>
    <scope>NUCLEOTIDE SEQUENCE</scope>
    <source>
        <strain evidence="6">CGMCC 4.7278</strain>
    </source>
</reference>
<comment type="caution">
    <text evidence="6">The sequence shown here is derived from an EMBL/GenBank/DDBJ whole genome shotgun (WGS) entry which is preliminary data.</text>
</comment>
<dbReference type="Gene3D" id="3.30.450.40">
    <property type="match status" value="1"/>
</dbReference>
<dbReference type="EMBL" id="BMMW01000001">
    <property type="protein sequence ID" value="GGK35093.1"/>
    <property type="molecule type" value="Genomic_DNA"/>
</dbReference>
<dbReference type="PROSITE" id="PS51078">
    <property type="entry name" value="ICLR_ED"/>
    <property type="match status" value="1"/>
</dbReference>
<organism evidence="6 7">
    <name type="scientific">Nocardia camponoti</name>
    <dbReference type="NCBI Taxonomy" id="1616106"/>
    <lineage>
        <taxon>Bacteria</taxon>
        <taxon>Bacillati</taxon>
        <taxon>Actinomycetota</taxon>
        <taxon>Actinomycetes</taxon>
        <taxon>Mycobacteriales</taxon>
        <taxon>Nocardiaceae</taxon>
        <taxon>Nocardia</taxon>
    </lineage>
</organism>
<dbReference type="Pfam" id="PF09339">
    <property type="entry name" value="HTH_IclR"/>
    <property type="match status" value="1"/>
</dbReference>
<name>A0A917V4C3_9NOCA</name>
<dbReference type="Proteomes" id="UP000612956">
    <property type="component" value="Unassembled WGS sequence"/>
</dbReference>
<evidence type="ECO:0000259" key="4">
    <source>
        <dbReference type="PROSITE" id="PS51077"/>
    </source>
</evidence>
<accession>A0A917V4C3</accession>
<dbReference type="GO" id="GO:0003677">
    <property type="term" value="F:DNA binding"/>
    <property type="evidence" value="ECO:0007669"/>
    <property type="project" value="UniProtKB-KW"/>
</dbReference>
<dbReference type="InterPro" id="IPR036388">
    <property type="entry name" value="WH-like_DNA-bd_sf"/>
</dbReference>
<gene>
    <name evidence="6" type="ORF">GCM10011591_03450</name>
</gene>
<protein>
    <recommendedName>
        <fullName evidence="8">Helix-turn-helix domain-containing protein</fullName>
    </recommendedName>
</protein>